<dbReference type="SMART" id="SM00422">
    <property type="entry name" value="HTH_MERR"/>
    <property type="match status" value="1"/>
</dbReference>
<evidence type="ECO:0000259" key="3">
    <source>
        <dbReference type="PROSITE" id="PS50937"/>
    </source>
</evidence>
<name>A0A1H9HXE9_9GAMM</name>
<dbReference type="EMBL" id="FOGB01000006">
    <property type="protein sequence ID" value="SEQ67014.1"/>
    <property type="molecule type" value="Genomic_DNA"/>
</dbReference>
<dbReference type="GO" id="GO:0003677">
    <property type="term" value="F:DNA binding"/>
    <property type="evidence" value="ECO:0007669"/>
    <property type="project" value="UniProtKB-KW"/>
</dbReference>
<protein>
    <submittedName>
        <fullName evidence="4">Transcriptional regulator, MerR family</fullName>
    </submittedName>
</protein>
<evidence type="ECO:0000313" key="4">
    <source>
        <dbReference type="EMBL" id="SEQ67014.1"/>
    </source>
</evidence>
<dbReference type="PANTHER" id="PTHR30204">
    <property type="entry name" value="REDOX-CYCLING DRUG-SENSING TRANSCRIPTIONAL ACTIVATOR SOXR"/>
    <property type="match status" value="1"/>
</dbReference>
<dbReference type="Proteomes" id="UP000198749">
    <property type="component" value="Unassembled WGS sequence"/>
</dbReference>
<keyword evidence="2" id="KW-0175">Coiled coil</keyword>
<feature type="coiled-coil region" evidence="2">
    <location>
        <begin position="68"/>
        <end position="95"/>
    </location>
</feature>
<evidence type="ECO:0000256" key="1">
    <source>
        <dbReference type="ARBA" id="ARBA00023125"/>
    </source>
</evidence>
<dbReference type="OrthoDB" id="9808480at2"/>
<gene>
    <name evidence="4" type="ORF">SAMN03080615_02286</name>
</gene>
<feature type="domain" description="HTH merR-type" evidence="3">
    <location>
        <begin position="1"/>
        <end position="70"/>
    </location>
</feature>
<evidence type="ECO:0000313" key="5">
    <source>
        <dbReference type="Proteomes" id="UP000198749"/>
    </source>
</evidence>
<dbReference type="InterPro" id="IPR009061">
    <property type="entry name" value="DNA-bd_dom_put_sf"/>
</dbReference>
<dbReference type="Pfam" id="PF13411">
    <property type="entry name" value="MerR_1"/>
    <property type="match status" value="1"/>
</dbReference>
<proteinExistence type="predicted"/>
<dbReference type="RefSeq" id="WP_091358090.1">
    <property type="nucleotide sequence ID" value="NZ_AP025284.1"/>
</dbReference>
<dbReference type="SUPFAM" id="SSF46955">
    <property type="entry name" value="Putative DNA-binding domain"/>
    <property type="match status" value="1"/>
</dbReference>
<dbReference type="AlphaFoldDB" id="A0A1H9HXE9"/>
<dbReference type="GO" id="GO:0003700">
    <property type="term" value="F:DNA-binding transcription factor activity"/>
    <property type="evidence" value="ECO:0007669"/>
    <property type="project" value="InterPro"/>
</dbReference>
<reference evidence="5" key="1">
    <citation type="submission" date="2016-10" db="EMBL/GenBank/DDBJ databases">
        <authorList>
            <person name="Varghese N."/>
            <person name="Submissions S."/>
        </authorList>
    </citation>
    <scope>NUCLEOTIDE SEQUENCE [LARGE SCALE GENOMIC DNA]</scope>
    <source>
        <strain evidence="5">DSM 18887</strain>
    </source>
</reference>
<keyword evidence="5" id="KW-1185">Reference proteome</keyword>
<dbReference type="PANTHER" id="PTHR30204:SF97">
    <property type="entry name" value="MERR FAMILY REGULATORY PROTEIN"/>
    <property type="match status" value="1"/>
</dbReference>
<evidence type="ECO:0000256" key="2">
    <source>
        <dbReference type="SAM" id="Coils"/>
    </source>
</evidence>
<dbReference type="InterPro" id="IPR047057">
    <property type="entry name" value="MerR_fam"/>
</dbReference>
<organism evidence="4 5">
    <name type="scientific">Amphritea atlantica</name>
    <dbReference type="NCBI Taxonomy" id="355243"/>
    <lineage>
        <taxon>Bacteria</taxon>
        <taxon>Pseudomonadati</taxon>
        <taxon>Pseudomonadota</taxon>
        <taxon>Gammaproteobacteria</taxon>
        <taxon>Oceanospirillales</taxon>
        <taxon>Oceanospirillaceae</taxon>
        <taxon>Amphritea</taxon>
    </lineage>
</organism>
<dbReference type="PRINTS" id="PR00040">
    <property type="entry name" value="HTHMERR"/>
</dbReference>
<dbReference type="Gene3D" id="1.10.1660.10">
    <property type="match status" value="1"/>
</dbReference>
<dbReference type="STRING" id="355243.SAMN03080615_02286"/>
<dbReference type="PROSITE" id="PS50937">
    <property type="entry name" value="HTH_MERR_2"/>
    <property type="match status" value="1"/>
</dbReference>
<dbReference type="InterPro" id="IPR000551">
    <property type="entry name" value="MerR-type_HTH_dom"/>
</dbReference>
<accession>A0A1H9HXE9</accession>
<sequence length="171" mass="19997">MLTISLLAKKFNLSRTTILYYEREGLLHPLKRDLNGYRLYGDKALSRLSQIVSYRALGVPVSEIALLLDGNGEQKRILQDQLQRLQAEIERLHQQQMAILKFMKQPDTEENSMVTKERWTEIMRAAGLSDDDMHNWHIQFETLEPDAHQEFLESLQIGADEIDRIRAWSRC</sequence>
<keyword evidence="1" id="KW-0238">DNA-binding</keyword>